<evidence type="ECO:0000256" key="2">
    <source>
        <dbReference type="ARBA" id="ARBA00022448"/>
    </source>
</evidence>
<evidence type="ECO:0000313" key="12">
    <source>
        <dbReference type="Proteomes" id="UP000622552"/>
    </source>
</evidence>
<feature type="transmembrane region" description="Helical" evidence="9">
    <location>
        <begin position="52"/>
        <end position="72"/>
    </location>
</feature>
<dbReference type="NCBIfam" id="NF003715">
    <property type="entry name" value="PRK05326.1-2"/>
    <property type="match status" value="1"/>
</dbReference>
<keyword evidence="12" id="KW-1185">Reference proteome</keyword>
<evidence type="ECO:0000256" key="7">
    <source>
        <dbReference type="ARBA" id="ARBA00023065"/>
    </source>
</evidence>
<feature type="transmembrane region" description="Helical" evidence="9">
    <location>
        <begin position="260"/>
        <end position="279"/>
    </location>
</feature>
<keyword evidence="2" id="KW-0813">Transport</keyword>
<gene>
    <name evidence="11" type="ORF">IW245_003787</name>
</gene>
<dbReference type="SUPFAM" id="SSF116726">
    <property type="entry name" value="TrkA C-terminal domain-like"/>
    <property type="match status" value="1"/>
</dbReference>
<feature type="transmembrane region" description="Helical" evidence="9">
    <location>
        <begin position="231"/>
        <end position="248"/>
    </location>
</feature>
<protein>
    <submittedName>
        <fullName evidence="11">Cell volume regulation protein A</fullName>
    </submittedName>
</protein>
<feature type="domain" description="RCK C-terminal" evidence="10">
    <location>
        <begin position="389"/>
        <end position="470"/>
    </location>
</feature>
<feature type="transmembrane region" description="Helical" evidence="9">
    <location>
        <begin position="285"/>
        <end position="309"/>
    </location>
</feature>
<dbReference type="InterPro" id="IPR036721">
    <property type="entry name" value="RCK_C_sf"/>
</dbReference>
<evidence type="ECO:0000256" key="3">
    <source>
        <dbReference type="ARBA" id="ARBA00022449"/>
    </source>
</evidence>
<dbReference type="Gene3D" id="1.20.1530.20">
    <property type="match status" value="1"/>
</dbReference>
<dbReference type="RefSeq" id="WP_233473086.1">
    <property type="nucleotide sequence ID" value="NZ_BONS01000020.1"/>
</dbReference>
<dbReference type="PANTHER" id="PTHR32507">
    <property type="entry name" value="NA(+)/H(+) ANTIPORTER 1"/>
    <property type="match status" value="1"/>
</dbReference>
<dbReference type="InterPro" id="IPR038770">
    <property type="entry name" value="Na+/solute_symporter_sf"/>
</dbReference>
<evidence type="ECO:0000256" key="8">
    <source>
        <dbReference type="ARBA" id="ARBA00023136"/>
    </source>
</evidence>
<keyword evidence="3" id="KW-0050">Antiport</keyword>
<evidence type="ECO:0000256" key="1">
    <source>
        <dbReference type="ARBA" id="ARBA00004651"/>
    </source>
</evidence>
<dbReference type="InterPro" id="IPR006037">
    <property type="entry name" value="RCK_C"/>
</dbReference>
<dbReference type="EMBL" id="JADOUF010000001">
    <property type="protein sequence ID" value="MBG6137593.1"/>
    <property type="molecule type" value="Genomic_DNA"/>
</dbReference>
<dbReference type="GO" id="GO:0015297">
    <property type="term" value="F:antiporter activity"/>
    <property type="evidence" value="ECO:0007669"/>
    <property type="project" value="UniProtKB-KW"/>
</dbReference>
<feature type="transmembrane region" description="Helical" evidence="9">
    <location>
        <begin position="113"/>
        <end position="133"/>
    </location>
</feature>
<dbReference type="GO" id="GO:0005886">
    <property type="term" value="C:plasma membrane"/>
    <property type="evidence" value="ECO:0007669"/>
    <property type="project" value="UniProtKB-SubCell"/>
</dbReference>
<dbReference type="PANTHER" id="PTHR32507:SF7">
    <property type="entry name" value="K(+)_H(+) ANTIPORTER NHAP2"/>
    <property type="match status" value="1"/>
</dbReference>
<name>A0A8J7GSQ2_9ACTN</name>
<dbReference type="Pfam" id="PF00999">
    <property type="entry name" value="Na_H_Exchanger"/>
    <property type="match status" value="1"/>
</dbReference>
<evidence type="ECO:0000259" key="10">
    <source>
        <dbReference type="PROSITE" id="PS51202"/>
    </source>
</evidence>
<comment type="subcellular location">
    <subcellularLocation>
        <location evidence="1">Cell membrane</location>
        <topology evidence="1">Multi-pass membrane protein</topology>
    </subcellularLocation>
</comment>
<accession>A0A8J7GSQ2</accession>
<organism evidence="11 12">
    <name type="scientific">Longispora fulva</name>
    <dbReference type="NCBI Taxonomy" id="619741"/>
    <lineage>
        <taxon>Bacteria</taxon>
        <taxon>Bacillati</taxon>
        <taxon>Actinomycetota</taxon>
        <taxon>Actinomycetes</taxon>
        <taxon>Micromonosporales</taxon>
        <taxon>Micromonosporaceae</taxon>
        <taxon>Longispora</taxon>
    </lineage>
</organism>
<keyword evidence="7" id="KW-0406">Ion transport</keyword>
<keyword evidence="8 9" id="KW-0472">Membrane</keyword>
<evidence type="ECO:0000256" key="4">
    <source>
        <dbReference type="ARBA" id="ARBA00022475"/>
    </source>
</evidence>
<feature type="transmembrane region" description="Helical" evidence="9">
    <location>
        <begin position="84"/>
        <end position="107"/>
    </location>
</feature>
<dbReference type="Gene3D" id="3.30.70.1450">
    <property type="entry name" value="Regulator of K+ conductance, C-terminal domain"/>
    <property type="match status" value="1"/>
</dbReference>
<reference evidence="11" key="1">
    <citation type="submission" date="2020-11" db="EMBL/GenBank/DDBJ databases">
        <title>Sequencing the genomes of 1000 actinobacteria strains.</title>
        <authorList>
            <person name="Klenk H.-P."/>
        </authorList>
    </citation>
    <scope>NUCLEOTIDE SEQUENCE</scope>
    <source>
        <strain evidence="11">DSM 45356</strain>
    </source>
</reference>
<dbReference type="AlphaFoldDB" id="A0A8J7GSQ2"/>
<keyword evidence="5 9" id="KW-0812">Transmembrane</keyword>
<sequence length="484" mass="50424">MILLIAGLAVLASVGAARLASGAGLPVLLAYLGVGLLLGEDGLGLRFDNNHLAHNVGNAALAVILVEGGLASHWRTLRPALLPAGLLATVGVGISVLITALGAWLFIGVDWRLALLLGAIVASTDAAAVFSVLRNLPLPGRLGGLLEAESGFNDAPTVILVVMLSAAGLDWTAPLVMLYQLVAGSAFGLLIGGAGAWLLRRLSLPSSGLYPVAAFGTGIIAFAAAGTLEASGFIAAYLAGIVLGNAGLPHRRAVRSVAEGLGWVAQIGLFVMLGLLVTPHELGSAILPALIVGAVLLLVARPASVLVSLLPFRWPWREQAFLSWAGLRGAVPIVLATIPVVAGVPGSEQLFNIVFVLVVAFTLVQGPTLPWLGRILRVTVSDPIRDMEVESAPLDALAADLLYLTITPTSRLHGCEIFELRLPAPAAITLVVRRGEAFVPERRTRLKIGDELLVVTGADNRPAVEDRLRAVARGGPLARWYGFR</sequence>
<evidence type="ECO:0000256" key="6">
    <source>
        <dbReference type="ARBA" id="ARBA00022989"/>
    </source>
</evidence>
<evidence type="ECO:0000313" key="11">
    <source>
        <dbReference type="EMBL" id="MBG6137593.1"/>
    </source>
</evidence>
<feature type="transmembrane region" description="Helical" evidence="9">
    <location>
        <begin position="208"/>
        <end position="225"/>
    </location>
</feature>
<dbReference type="GO" id="GO:0008324">
    <property type="term" value="F:monoatomic cation transmembrane transporter activity"/>
    <property type="evidence" value="ECO:0007669"/>
    <property type="project" value="InterPro"/>
</dbReference>
<evidence type="ECO:0000256" key="5">
    <source>
        <dbReference type="ARBA" id="ARBA00022692"/>
    </source>
</evidence>
<dbReference type="PROSITE" id="PS51202">
    <property type="entry name" value="RCK_C"/>
    <property type="match status" value="1"/>
</dbReference>
<feature type="transmembrane region" description="Helical" evidence="9">
    <location>
        <begin position="350"/>
        <end position="372"/>
    </location>
</feature>
<keyword evidence="6 9" id="KW-1133">Transmembrane helix</keyword>
<dbReference type="InterPro" id="IPR006153">
    <property type="entry name" value="Cation/H_exchanger_TM"/>
</dbReference>
<dbReference type="Proteomes" id="UP000622552">
    <property type="component" value="Unassembled WGS sequence"/>
</dbReference>
<evidence type="ECO:0000256" key="9">
    <source>
        <dbReference type="SAM" id="Phobius"/>
    </source>
</evidence>
<dbReference type="GO" id="GO:0006813">
    <property type="term" value="P:potassium ion transport"/>
    <property type="evidence" value="ECO:0007669"/>
    <property type="project" value="InterPro"/>
</dbReference>
<feature type="transmembrane region" description="Helical" evidence="9">
    <location>
        <begin position="321"/>
        <end position="344"/>
    </location>
</feature>
<comment type="caution">
    <text evidence="11">The sequence shown here is derived from an EMBL/GenBank/DDBJ whole genome shotgun (WGS) entry which is preliminary data.</text>
</comment>
<proteinExistence type="predicted"/>
<feature type="transmembrane region" description="Helical" evidence="9">
    <location>
        <begin position="177"/>
        <end position="199"/>
    </location>
</feature>
<dbReference type="GO" id="GO:1902600">
    <property type="term" value="P:proton transmembrane transport"/>
    <property type="evidence" value="ECO:0007669"/>
    <property type="project" value="InterPro"/>
</dbReference>
<dbReference type="NCBIfam" id="NF003716">
    <property type="entry name" value="PRK05326.1-3"/>
    <property type="match status" value="1"/>
</dbReference>
<keyword evidence="4" id="KW-1003">Cell membrane</keyword>